<keyword evidence="1" id="KW-0472">Membrane</keyword>
<keyword evidence="1" id="KW-1133">Transmembrane helix</keyword>
<comment type="caution">
    <text evidence="2">The sequence shown here is derived from an EMBL/GenBank/DDBJ whole genome shotgun (WGS) entry which is preliminary data.</text>
</comment>
<evidence type="ECO:0000313" key="2">
    <source>
        <dbReference type="EMBL" id="ODP36416.1"/>
    </source>
</evidence>
<dbReference type="AlphaFoldDB" id="A0A1E3LRP0"/>
<organism evidence="2 3">
    <name type="scientific">Sphingomonas turrisvirgatae</name>
    <dbReference type="NCBI Taxonomy" id="1888892"/>
    <lineage>
        <taxon>Bacteria</taxon>
        <taxon>Pseudomonadati</taxon>
        <taxon>Pseudomonadota</taxon>
        <taxon>Alphaproteobacteria</taxon>
        <taxon>Sphingomonadales</taxon>
        <taxon>Sphingomonadaceae</taxon>
        <taxon>Sphingomonas</taxon>
    </lineage>
</organism>
<gene>
    <name evidence="2" type="ORF">BFL28_05275</name>
</gene>
<keyword evidence="1" id="KW-0812">Transmembrane</keyword>
<keyword evidence="3" id="KW-1185">Reference proteome</keyword>
<accession>A0A1E3LRP0</accession>
<proteinExistence type="predicted"/>
<dbReference type="Proteomes" id="UP000094487">
    <property type="component" value="Unassembled WGS sequence"/>
</dbReference>
<name>A0A1E3LRP0_9SPHN</name>
<evidence type="ECO:0000313" key="3">
    <source>
        <dbReference type="Proteomes" id="UP000094487"/>
    </source>
</evidence>
<dbReference type="RefSeq" id="WP_069321682.1">
    <property type="nucleotide sequence ID" value="NZ_MDDS01000068.1"/>
</dbReference>
<protein>
    <submittedName>
        <fullName evidence="2">Uncharacterized protein</fullName>
    </submittedName>
</protein>
<dbReference type="EMBL" id="MDDS01000068">
    <property type="protein sequence ID" value="ODP36416.1"/>
    <property type="molecule type" value="Genomic_DNA"/>
</dbReference>
<feature type="transmembrane region" description="Helical" evidence="1">
    <location>
        <begin position="12"/>
        <end position="30"/>
    </location>
</feature>
<sequence>MGGERRQKFVREVGSVVLGVLIALGLGAIATEIGWRVEVRGARAAMSGELGELIGQGEERVKIEACIERRLDDVARVVRDAERIGRLAPLGDIGLPPYRTWPRGVWQSTLDAQTAAHLDSELLDNYATAYDFADQMATLHRGELDIWTRLHTLSGPGRAFSAEEARTLELAISQARFANRMMALAGIRMKQVTSAYELGYDRAEADLYAKQPIAAFIICQPIATEIPTGYGQAPMRGVSQRALDNPITRASLGLGVKRQ</sequence>
<reference evidence="2 3" key="1">
    <citation type="submission" date="2016-08" db="EMBL/GenBank/DDBJ databases">
        <title>Draft genome of the agarase producing Sphingomonas sp. MCT13.</title>
        <authorList>
            <person name="D'Andrea M.M."/>
            <person name="Rossolini G.M."/>
            <person name="Thaller M.C."/>
        </authorList>
    </citation>
    <scope>NUCLEOTIDE SEQUENCE [LARGE SCALE GENOMIC DNA]</scope>
    <source>
        <strain evidence="2 3">MCT13</strain>
    </source>
</reference>
<evidence type="ECO:0000256" key="1">
    <source>
        <dbReference type="SAM" id="Phobius"/>
    </source>
</evidence>